<proteinExistence type="predicted"/>
<gene>
    <name evidence="8" type="ORF">SAMN05421736_104203</name>
</gene>
<keyword evidence="4" id="KW-0808">Transferase</keyword>
<evidence type="ECO:0000256" key="3">
    <source>
        <dbReference type="ARBA" id="ARBA00022553"/>
    </source>
</evidence>
<dbReference type="OrthoDB" id="2521939at2"/>
<dbReference type="Proteomes" id="UP000198935">
    <property type="component" value="Unassembled WGS sequence"/>
</dbReference>
<keyword evidence="6" id="KW-1133">Transmembrane helix</keyword>
<organism evidence="8 9">
    <name type="scientific">Evansella caseinilytica</name>
    <dbReference type="NCBI Taxonomy" id="1503961"/>
    <lineage>
        <taxon>Bacteria</taxon>
        <taxon>Bacillati</taxon>
        <taxon>Bacillota</taxon>
        <taxon>Bacilli</taxon>
        <taxon>Bacillales</taxon>
        <taxon>Bacillaceae</taxon>
        <taxon>Evansella</taxon>
    </lineage>
</organism>
<evidence type="ECO:0000256" key="1">
    <source>
        <dbReference type="ARBA" id="ARBA00004651"/>
    </source>
</evidence>
<dbReference type="SMART" id="SM00304">
    <property type="entry name" value="HAMP"/>
    <property type="match status" value="1"/>
</dbReference>
<protein>
    <submittedName>
        <fullName evidence="8">Two-component system, sensor histidine kinase YesM</fullName>
    </submittedName>
</protein>
<keyword evidence="2" id="KW-1003">Cell membrane</keyword>
<dbReference type="AlphaFoldDB" id="A0A1H3NTN5"/>
<evidence type="ECO:0000256" key="2">
    <source>
        <dbReference type="ARBA" id="ARBA00022475"/>
    </source>
</evidence>
<dbReference type="InterPro" id="IPR003660">
    <property type="entry name" value="HAMP_dom"/>
</dbReference>
<keyword evidence="9" id="KW-1185">Reference proteome</keyword>
<dbReference type="EMBL" id="FNPI01000004">
    <property type="protein sequence ID" value="SDY92287.1"/>
    <property type="molecule type" value="Genomic_DNA"/>
</dbReference>
<dbReference type="InterPro" id="IPR036890">
    <property type="entry name" value="HATPase_C_sf"/>
</dbReference>
<evidence type="ECO:0000313" key="9">
    <source>
        <dbReference type="Proteomes" id="UP000198935"/>
    </source>
</evidence>
<dbReference type="Gene3D" id="6.10.340.10">
    <property type="match status" value="1"/>
</dbReference>
<keyword evidence="6" id="KW-0812">Transmembrane</keyword>
<dbReference type="GO" id="GO:0000155">
    <property type="term" value="F:phosphorelay sensor kinase activity"/>
    <property type="evidence" value="ECO:0007669"/>
    <property type="project" value="InterPro"/>
</dbReference>
<evidence type="ECO:0000313" key="8">
    <source>
        <dbReference type="EMBL" id="SDY92287.1"/>
    </source>
</evidence>
<keyword evidence="3" id="KW-0597">Phosphoprotein</keyword>
<feature type="transmembrane region" description="Helical" evidence="6">
    <location>
        <begin position="286"/>
        <end position="305"/>
    </location>
</feature>
<reference evidence="9" key="1">
    <citation type="submission" date="2016-10" db="EMBL/GenBank/DDBJ databases">
        <authorList>
            <person name="Varghese N."/>
            <person name="Submissions S."/>
        </authorList>
    </citation>
    <scope>NUCLEOTIDE SEQUENCE [LARGE SCALE GENOMIC DNA]</scope>
    <source>
        <strain evidence="9">SP</strain>
    </source>
</reference>
<evidence type="ECO:0000256" key="6">
    <source>
        <dbReference type="SAM" id="Phobius"/>
    </source>
</evidence>
<name>A0A1H3NTN5_9BACI</name>
<dbReference type="PANTHER" id="PTHR34220">
    <property type="entry name" value="SENSOR HISTIDINE KINASE YPDA"/>
    <property type="match status" value="1"/>
</dbReference>
<dbReference type="PROSITE" id="PS50885">
    <property type="entry name" value="HAMP"/>
    <property type="match status" value="1"/>
</dbReference>
<comment type="subcellular location">
    <subcellularLocation>
        <location evidence="1">Cell membrane</location>
        <topology evidence="1">Multi-pass membrane protein</topology>
    </subcellularLocation>
</comment>
<dbReference type="SUPFAM" id="SSF158472">
    <property type="entry name" value="HAMP domain-like"/>
    <property type="match status" value="1"/>
</dbReference>
<dbReference type="STRING" id="1503961.SAMN05421736_104203"/>
<evidence type="ECO:0000256" key="5">
    <source>
        <dbReference type="ARBA" id="ARBA00023136"/>
    </source>
</evidence>
<dbReference type="GO" id="GO:0005886">
    <property type="term" value="C:plasma membrane"/>
    <property type="evidence" value="ECO:0007669"/>
    <property type="project" value="UniProtKB-SubCell"/>
</dbReference>
<dbReference type="Pfam" id="PF00672">
    <property type="entry name" value="HAMP"/>
    <property type="match status" value="1"/>
</dbReference>
<evidence type="ECO:0000259" key="7">
    <source>
        <dbReference type="PROSITE" id="PS50885"/>
    </source>
</evidence>
<dbReference type="SUPFAM" id="SSF55874">
    <property type="entry name" value="ATPase domain of HSP90 chaperone/DNA topoisomerase II/histidine kinase"/>
    <property type="match status" value="1"/>
</dbReference>
<keyword evidence="5 6" id="KW-0472">Membrane</keyword>
<feature type="domain" description="HAMP" evidence="7">
    <location>
        <begin position="308"/>
        <end position="360"/>
    </location>
</feature>
<accession>A0A1H3NTN5</accession>
<keyword evidence="8" id="KW-0418">Kinase</keyword>
<dbReference type="PANTHER" id="PTHR34220:SF7">
    <property type="entry name" value="SENSOR HISTIDINE KINASE YPDA"/>
    <property type="match status" value="1"/>
</dbReference>
<feature type="transmembrane region" description="Helical" evidence="6">
    <location>
        <begin position="12"/>
        <end position="35"/>
    </location>
</feature>
<evidence type="ECO:0000256" key="4">
    <source>
        <dbReference type="ARBA" id="ARBA00022679"/>
    </source>
</evidence>
<dbReference type="Pfam" id="PF06580">
    <property type="entry name" value="His_kinase"/>
    <property type="match status" value="1"/>
</dbReference>
<dbReference type="InterPro" id="IPR010559">
    <property type="entry name" value="Sig_transdc_His_kin_internal"/>
</dbReference>
<dbReference type="Gene3D" id="3.30.565.10">
    <property type="entry name" value="Histidine kinase-like ATPase, C-terminal domain"/>
    <property type="match status" value="1"/>
</dbReference>
<dbReference type="InterPro" id="IPR050640">
    <property type="entry name" value="Bact_2-comp_sensor_kinase"/>
</dbReference>
<dbReference type="CDD" id="cd06225">
    <property type="entry name" value="HAMP"/>
    <property type="match status" value="1"/>
</dbReference>
<sequence>MDQAAFSSRKYLFVRLLVLYHIVILPIILLGLYLYTWSYNNAREEISRHTSIQLNSYLENLNREMEWMEGQQYDLLQENDLRKIALTWDTMDIVEKKSSLNYFVNRLTSIKNTSAYIKDIYIHIPTINKTLSALHAVQDFDQSKYAFNFNNRAKYQPISLLDKTLSLIVANMSRDIDGEPIYSVEIALDDKKLEQSLESINMYEESEIFLLSDDGDMLWSSNEISPDFLQKYLNIILEGQDDNSNIITIEGDKYHFDHAYSEQRGVFIVSYLPEDMVKRPLSIFKNWFWVFSIFTVVAIVIYSYFTYTLVHRPLLLLIDGFKRMENGRLDTPIEHEKEDEFGFLYNRYNKMLAKLKLLIDRDYKQTLMVQKAELKQLQSQINPHFLYNSFFILNSLAKTEDTERIELFTNMLGEYFKFITRSEKNLVPLVEEIRHARMYTEIQNMRFSRRITVKFDELPKELEQIKVPKLIVQPIIENAYKYSLERLSDHGVLSVSFDKRGHEVAIVVEDNGGTISDDEIAALKRRVADIEQEQELTGLVNIHRRIVLTYEKGSGLFLTRSALNGLKVKVRIILKESYKDV</sequence>